<accession>A0ABU8Z117</accession>
<sequence>MSLKKIANELGLSSTTVSRALNGYGDVASETRERIFEVARRLGYKPNALARRLKMGKTDAVALVYPSHPRVLNNSTFLEMISWISIELGKYGIDLLLVPDDVGGGIQSLKHLVETNRVDALLVAHTQPEDARLIYLQEQCFPFLALGRSDLSKPYAWFDFDNFSGSSLAVKRFVELGHQKIAFISTDARLSYVEQRRRGYTETMLKTGFLIPDDYLQIAEPTRPGGYHAAARLLSLAEPPSAIITDCNMLGDGAASALLEVGRTGHQDISLIIYDGLPDDSLLNVCVTPVVQSTRACVGKQIALMIHDLLHGKDVQQLQVLWQPEVGQGMTDHAPGSQSLQQPVRIQRSTGT</sequence>
<reference evidence="6 7" key="1">
    <citation type="submission" date="2024-03" db="EMBL/GenBank/DDBJ databases">
        <title>Two novel Raoultella species associated with bleeding cankers of broadleaf hosts, Raoultella scottia sp. nov. and Raoultella lignicola sp. nov.</title>
        <authorList>
            <person name="Brady C.L."/>
        </authorList>
    </citation>
    <scope>NUCLEOTIDE SEQUENCE [LARGE SCALE GENOMIC DNA]</scope>
    <source>
        <strain evidence="6 7">BAC 10a-01-01</strain>
    </source>
</reference>
<keyword evidence="1" id="KW-0805">Transcription regulation</keyword>
<keyword evidence="7" id="KW-1185">Reference proteome</keyword>
<comment type="caution">
    <text evidence="6">The sequence shown here is derived from an EMBL/GenBank/DDBJ whole genome shotgun (WGS) entry which is preliminary data.</text>
</comment>
<dbReference type="Proteomes" id="UP001334005">
    <property type="component" value="Unassembled WGS sequence"/>
</dbReference>
<keyword evidence="2 6" id="KW-0238">DNA-binding</keyword>
<evidence type="ECO:0000256" key="1">
    <source>
        <dbReference type="ARBA" id="ARBA00023015"/>
    </source>
</evidence>
<evidence type="ECO:0000313" key="7">
    <source>
        <dbReference type="Proteomes" id="UP001334005"/>
    </source>
</evidence>
<dbReference type="InterPro" id="IPR000843">
    <property type="entry name" value="HTH_LacI"/>
</dbReference>
<dbReference type="Gene3D" id="3.40.50.2300">
    <property type="match status" value="2"/>
</dbReference>
<proteinExistence type="predicted"/>
<evidence type="ECO:0000259" key="5">
    <source>
        <dbReference type="PROSITE" id="PS50932"/>
    </source>
</evidence>
<keyword evidence="3" id="KW-0804">Transcription</keyword>
<dbReference type="Pfam" id="PF00532">
    <property type="entry name" value="Peripla_BP_1"/>
    <property type="match status" value="1"/>
</dbReference>
<feature type="region of interest" description="Disordered" evidence="4">
    <location>
        <begin position="329"/>
        <end position="352"/>
    </location>
</feature>
<evidence type="ECO:0000256" key="3">
    <source>
        <dbReference type="ARBA" id="ARBA00023163"/>
    </source>
</evidence>
<dbReference type="SUPFAM" id="SSF47413">
    <property type="entry name" value="lambda repressor-like DNA-binding domains"/>
    <property type="match status" value="1"/>
</dbReference>
<dbReference type="GO" id="GO:0003677">
    <property type="term" value="F:DNA binding"/>
    <property type="evidence" value="ECO:0007669"/>
    <property type="project" value="UniProtKB-KW"/>
</dbReference>
<dbReference type="SUPFAM" id="SSF53822">
    <property type="entry name" value="Periplasmic binding protein-like I"/>
    <property type="match status" value="1"/>
</dbReference>
<dbReference type="PROSITE" id="PS50932">
    <property type="entry name" value="HTH_LACI_2"/>
    <property type="match status" value="1"/>
</dbReference>
<evidence type="ECO:0000256" key="2">
    <source>
        <dbReference type="ARBA" id="ARBA00023125"/>
    </source>
</evidence>
<dbReference type="Pfam" id="PF00356">
    <property type="entry name" value="LacI"/>
    <property type="match status" value="1"/>
</dbReference>
<evidence type="ECO:0000256" key="4">
    <source>
        <dbReference type="SAM" id="MobiDB-lite"/>
    </source>
</evidence>
<dbReference type="PANTHER" id="PTHR30146:SF155">
    <property type="entry name" value="ALANINE RACEMASE"/>
    <property type="match status" value="1"/>
</dbReference>
<organism evidence="6 7">
    <name type="scientific">Raoultella scottii</name>
    <dbReference type="NCBI Taxonomy" id="3040937"/>
    <lineage>
        <taxon>Bacteria</taxon>
        <taxon>Pseudomonadati</taxon>
        <taxon>Pseudomonadota</taxon>
        <taxon>Gammaproteobacteria</taxon>
        <taxon>Enterobacterales</taxon>
        <taxon>Enterobacteriaceae</taxon>
        <taxon>Klebsiella/Raoultella group</taxon>
        <taxon>Raoultella</taxon>
    </lineage>
</organism>
<dbReference type="RefSeq" id="WP_331833692.1">
    <property type="nucleotide sequence ID" value="NZ_JARXNH020000045.1"/>
</dbReference>
<gene>
    <name evidence="6" type="ORF">QFI66_003050</name>
</gene>
<dbReference type="InterPro" id="IPR010982">
    <property type="entry name" value="Lambda_DNA-bd_dom_sf"/>
</dbReference>
<dbReference type="EMBL" id="JARXNH020000045">
    <property type="protein sequence ID" value="MEK0247114.1"/>
    <property type="molecule type" value="Genomic_DNA"/>
</dbReference>
<dbReference type="CDD" id="cd01392">
    <property type="entry name" value="HTH_LacI"/>
    <property type="match status" value="1"/>
</dbReference>
<dbReference type="InterPro" id="IPR028082">
    <property type="entry name" value="Peripla_BP_I"/>
</dbReference>
<feature type="domain" description="HTH lacI-type" evidence="5">
    <location>
        <begin position="1"/>
        <end position="55"/>
    </location>
</feature>
<dbReference type="Gene3D" id="1.10.260.40">
    <property type="entry name" value="lambda repressor-like DNA-binding domains"/>
    <property type="match status" value="1"/>
</dbReference>
<dbReference type="SMART" id="SM00354">
    <property type="entry name" value="HTH_LACI"/>
    <property type="match status" value="1"/>
</dbReference>
<dbReference type="InterPro" id="IPR001761">
    <property type="entry name" value="Peripla_BP/Lac1_sug-bd_dom"/>
</dbReference>
<protein>
    <submittedName>
        <fullName evidence="6">LacI family DNA-binding transcriptional regulator</fullName>
    </submittedName>
</protein>
<name>A0ABU8Z117_9ENTR</name>
<dbReference type="PANTHER" id="PTHR30146">
    <property type="entry name" value="LACI-RELATED TRANSCRIPTIONAL REPRESSOR"/>
    <property type="match status" value="1"/>
</dbReference>
<evidence type="ECO:0000313" key="6">
    <source>
        <dbReference type="EMBL" id="MEK0247114.1"/>
    </source>
</evidence>
<feature type="compositionally biased region" description="Polar residues" evidence="4">
    <location>
        <begin position="336"/>
        <end position="352"/>
    </location>
</feature>